<evidence type="ECO:0000313" key="2">
    <source>
        <dbReference type="Proteomes" id="UP001162992"/>
    </source>
</evidence>
<gene>
    <name evidence="1" type="ORF">O6H91_04G118000</name>
</gene>
<dbReference type="Proteomes" id="UP001162992">
    <property type="component" value="Chromosome 4"/>
</dbReference>
<organism evidence="1 2">
    <name type="scientific">Diphasiastrum complanatum</name>
    <name type="common">Issler's clubmoss</name>
    <name type="synonym">Lycopodium complanatum</name>
    <dbReference type="NCBI Taxonomy" id="34168"/>
    <lineage>
        <taxon>Eukaryota</taxon>
        <taxon>Viridiplantae</taxon>
        <taxon>Streptophyta</taxon>
        <taxon>Embryophyta</taxon>
        <taxon>Tracheophyta</taxon>
        <taxon>Lycopodiopsida</taxon>
        <taxon>Lycopodiales</taxon>
        <taxon>Lycopodiaceae</taxon>
        <taxon>Lycopodioideae</taxon>
        <taxon>Diphasiastrum</taxon>
    </lineage>
</organism>
<proteinExistence type="predicted"/>
<evidence type="ECO:0000313" key="1">
    <source>
        <dbReference type="EMBL" id="KAJ7560194.1"/>
    </source>
</evidence>
<dbReference type="EMBL" id="CM055095">
    <property type="protein sequence ID" value="KAJ7560194.1"/>
    <property type="molecule type" value="Genomic_DNA"/>
</dbReference>
<name>A0ACC2E152_DIPCM</name>
<keyword evidence="2" id="KW-1185">Reference proteome</keyword>
<reference evidence="2" key="1">
    <citation type="journal article" date="2024" name="Proc. Natl. Acad. Sci. U.S.A.">
        <title>Extraordinary preservation of gene collinearity over three hundred million years revealed in homosporous lycophytes.</title>
        <authorList>
            <person name="Li C."/>
            <person name="Wickell D."/>
            <person name="Kuo L.Y."/>
            <person name="Chen X."/>
            <person name="Nie B."/>
            <person name="Liao X."/>
            <person name="Peng D."/>
            <person name="Ji J."/>
            <person name="Jenkins J."/>
            <person name="Williams M."/>
            <person name="Shu S."/>
            <person name="Plott C."/>
            <person name="Barry K."/>
            <person name="Rajasekar S."/>
            <person name="Grimwood J."/>
            <person name="Han X."/>
            <person name="Sun S."/>
            <person name="Hou Z."/>
            <person name="He W."/>
            <person name="Dai G."/>
            <person name="Sun C."/>
            <person name="Schmutz J."/>
            <person name="Leebens-Mack J.H."/>
            <person name="Li F.W."/>
            <person name="Wang L."/>
        </authorList>
    </citation>
    <scope>NUCLEOTIDE SEQUENCE [LARGE SCALE GENOMIC DNA]</scope>
    <source>
        <strain evidence="2">cv. PW_Plant_1</strain>
    </source>
</reference>
<accession>A0ACC2E152</accession>
<protein>
    <submittedName>
        <fullName evidence="1">Uncharacterized protein</fullName>
    </submittedName>
</protein>
<comment type="caution">
    <text evidence="1">The sequence shown here is derived from an EMBL/GenBank/DDBJ whole genome shotgun (WGS) entry which is preliminary data.</text>
</comment>
<sequence>MEDEKVEGWLYIIHARRIRIRSPRKRYFLLTGDCAACYKNKPVNGKEETIKAGVIHPYTRIVDNGRESFHGRVLFVFTIYDSSNPEHKLKLGARSAEEAASWMLAFKNAVEKAKVLRDKQLLSPTEKGGLNYGDLKGEEVSIERGSSHEGLLDWTESLSLKSGPLSPDVITASPWGIFGCRNGLRLFKETSDGKSSCKIEEDDPAIMAVGVVSASCESIFETVMALGPSRAEWDFCFLRGKVLEHLDGHTDIIQKQLHNGWHPWIMKPRDFVFVRYWRRESDGSYVILYHSVTHASCPPHRGFVRARIKSGGYVISPLDGTGGYRARSLVKHMLAVNWRCWQSYMRPSLVKDLTILVLERIAALREFFKSKPASYRPVGSFKKEGLKQSECLEEETHTEKVTPVSEQELKPATATKDNADAQGSFLQTCDTAEEFFDVPENSGFQGEDDDDSLHSCDEVEGTSDEDELNKEKQAAKFSVAATLVKRFHDLATSAQKPSQPEAQVNGKDSFELIHKEGTLPKRLGGVNRICWSQADPKTFLIRGKKYLKDHQKVKAHNTVMQLVAADWFKSNKREDHFARRPGGLMQKPKIAAMQNSFFFIINFQVPGSTFYFLVLYYAMTAPLESSPLLNNFVNGDDQYRDSRFKLIPNIATGSWIVKQSVGKTACLVGEALEINYYRGENYIELDVNIGSSSVAKGVVNLVFGYMSKLVVELAFLIQANTDEELPEKLMGTCRISCLETARSVQAPSENL</sequence>